<evidence type="ECO:0000313" key="1">
    <source>
        <dbReference type="EMBL" id="HEC67975.1"/>
    </source>
</evidence>
<dbReference type="InterPro" id="IPR010985">
    <property type="entry name" value="Ribbon_hlx_hlx"/>
</dbReference>
<dbReference type="Proteomes" id="UP000885738">
    <property type="component" value="Unassembled WGS sequence"/>
</dbReference>
<organism evidence="1">
    <name type="scientific">Desulfofervidus auxilii</name>
    <dbReference type="NCBI Taxonomy" id="1621989"/>
    <lineage>
        <taxon>Bacteria</taxon>
        <taxon>Pseudomonadati</taxon>
        <taxon>Thermodesulfobacteriota</taxon>
        <taxon>Candidatus Desulfofervidia</taxon>
        <taxon>Candidatus Desulfofervidales</taxon>
        <taxon>Candidatus Desulfofervidaceae</taxon>
        <taxon>Candidatus Desulfofervidus</taxon>
    </lineage>
</organism>
<dbReference type="EMBL" id="DRIH01000137">
    <property type="protein sequence ID" value="HEC67975.1"/>
    <property type="molecule type" value="Genomic_DNA"/>
</dbReference>
<dbReference type="SUPFAM" id="SSF47598">
    <property type="entry name" value="Ribbon-helix-helix"/>
    <property type="match status" value="1"/>
</dbReference>
<accession>A0A7C2A8H8</accession>
<sequence>MPAKNPRINVLLEPPLYQKVQLLAQKDGVSLSRKVRDLIVEALEIQEDIHLADFAEEREKSWDKSSALTHEEVWS</sequence>
<name>A0A7C2A8H8_DESA2</name>
<dbReference type="GO" id="GO:0006355">
    <property type="term" value="P:regulation of DNA-templated transcription"/>
    <property type="evidence" value="ECO:0007669"/>
    <property type="project" value="InterPro"/>
</dbReference>
<dbReference type="AlphaFoldDB" id="A0A7C2A8H8"/>
<proteinExistence type="predicted"/>
<comment type="caution">
    <text evidence="1">The sequence shown here is derived from an EMBL/GenBank/DDBJ whole genome shotgun (WGS) entry which is preliminary data.</text>
</comment>
<gene>
    <name evidence="1" type="ORF">ENI35_04085</name>
</gene>
<reference evidence="1" key="1">
    <citation type="journal article" date="2020" name="mSystems">
        <title>Genome- and Community-Level Interaction Insights into Carbon Utilization and Element Cycling Functions of Hydrothermarchaeota in Hydrothermal Sediment.</title>
        <authorList>
            <person name="Zhou Z."/>
            <person name="Liu Y."/>
            <person name="Xu W."/>
            <person name="Pan J."/>
            <person name="Luo Z.H."/>
            <person name="Li M."/>
        </authorList>
    </citation>
    <scope>NUCLEOTIDE SEQUENCE [LARGE SCALE GENOMIC DNA]</scope>
    <source>
        <strain evidence="1">HyVt-389</strain>
    </source>
</reference>
<protein>
    <submittedName>
        <fullName evidence="1">Toxin-antitoxin system, antitoxin component</fullName>
    </submittedName>
</protein>